<keyword evidence="2" id="KW-0812">Transmembrane</keyword>
<reference evidence="3 4" key="1">
    <citation type="submission" date="2023-06" db="EMBL/GenBank/DDBJ databases">
        <authorList>
            <person name="Oyuntsetseg B."/>
            <person name="Kim S.B."/>
        </authorList>
    </citation>
    <scope>NUCLEOTIDE SEQUENCE [LARGE SCALE GENOMIC DNA]</scope>
    <source>
        <strain evidence="3 4">2-15</strain>
    </source>
</reference>
<dbReference type="EMBL" id="CP127294">
    <property type="protein sequence ID" value="WIX83290.1"/>
    <property type="molecule type" value="Genomic_DNA"/>
</dbReference>
<dbReference type="KEGG" id="acab:QRX50_22265"/>
<evidence type="ECO:0000256" key="2">
    <source>
        <dbReference type="SAM" id="Phobius"/>
    </source>
</evidence>
<keyword evidence="2" id="KW-0472">Membrane</keyword>
<sequence>MTRPEDPDDRIETHPDLVDPNWRKHAELDAWLGAKKEMKKRRKRERRSGVSAGYGHTSAPSRWPGVLALTILVLLIAGAIVVHQIQGVGVNETSILELFGLS</sequence>
<feature type="transmembrane region" description="Helical" evidence="2">
    <location>
        <begin position="63"/>
        <end position="82"/>
    </location>
</feature>
<feature type="compositionally biased region" description="Basic residues" evidence="1">
    <location>
        <begin position="37"/>
        <end position="46"/>
    </location>
</feature>
<evidence type="ECO:0000313" key="3">
    <source>
        <dbReference type="EMBL" id="WIX83290.1"/>
    </source>
</evidence>
<keyword evidence="2" id="KW-1133">Transmembrane helix</keyword>
<dbReference type="AlphaFoldDB" id="A0A9Y2MVV8"/>
<evidence type="ECO:0000256" key="1">
    <source>
        <dbReference type="SAM" id="MobiDB-lite"/>
    </source>
</evidence>
<dbReference type="Proteomes" id="UP001236014">
    <property type="component" value="Chromosome"/>
</dbReference>
<accession>A0A9Y2MVV8</accession>
<dbReference type="RefSeq" id="WP_285973843.1">
    <property type="nucleotide sequence ID" value="NZ_CP127294.1"/>
</dbReference>
<keyword evidence="4" id="KW-1185">Reference proteome</keyword>
<organism evidence="3 4">
    <name type="scientific">Amycolatopsis carbonis</name>
    <dbReference type="NCBI Taxonomy" id="715471"/>
    <lineage>
        <taxon>Bacteria</taxon>
        <taxon>Bacillati</taxon>
        <taxon>Actinomycetota</taxon>
        <taxon>Actinomycetes</taxon>
        <taxon>Pseudonocardiales</taxon>
        <taxon>Pseudonocardiaceae</taxon>
        <taxon>Amycolatopsis</taxon>
    </lineage>
</organism>
<proteinExistence type="predicted"/>
<gene>
    <name evidence="3" type="ORF">QRX50_22265</name>
</gene>
<feature type="region of interest" description="Disordered" evidence="1">
    <location>
        <begin position="37"/>
        <end position="56"/>
    </location>
</feature>
<protein>
    <submittedName>
        <fullName evidence="3">Uncharacterized protein</fullName>
    </submittedName>
</protein>
<evidence type="ECO:0000313" key="4">
    <source>
        <dbReference type="Proteomes" id="UP001236014"/>
    </source>
</evidence>
<name>A0A9Y2MVV8_9PSEU</name>